<dbReference type="EMBL" id="JAVDTF010000001">
    <property type="protein sequence ID" value="MDR6782733.1"/>
    <property type="molecule type" value="Genomic_DNA"/>
</dbReference>
<proteinExistence type="predicted"/>
<accession>A0ACC6KUE2</accession>
<name>A0ACC6KUE2_9SPHI</name>
<evidence type="ECO:0000313" key="1">
    <source>
        <dbReference type="EMBL" id="MDR6782733.1"/>
    </source>
</evidence>
<comment type="caution">
    <text evidence="1">The sequence shown here is derived from an EMBL/GenBank/DDBJ whole genome shotgun (WGS) entry which is preliminary data.</text>
</comment>
<keyword evidence="2" id="KW-1185">Reference proteome</keyword>
<dbReference type="Proteomes" id="UP001246858">
    <property type="component" value="Unassembled WGS sequence"/>
</dbReference>
<evidence type="ECO:0000313" key="2">
    <source>
        <dbReference type="Proteomes" id="UP001246858"/>
    </source>
</evidence>
<organism evidence="1 2">
    <name type="scientific">Pedobacter africanus</name>
    <dbReference type="NCBI Taxonomy" id="151894"/>
    <lineage>
        <taxon>Bacteria</taxon>
        <taxon>Pseudomonadati</taxon>
        <taxon>Bacteroidota</taxon>
        <taxon>Sphingobacteriia</taxon>
        <taxon>Sphingobacteriales</taxon>
        <taxon>Sphingobacteriaceae</taxon>
        <taxon>Pedobacter</taxon>
    </lineage>
</organism>
<reference evidence="1" key="1">
    <citation type="submission" date="2023-07" db="EMBL/GenBank/DDBJ databases">
        <title>Sorghum-associated microbial communities from plants grown in Nebraska, USA.</title>
        <authorList>
            <person name="Schachtman D."/>
        </authorList>
    </citation>
    <scope>NUCLEOTIDE SEQUENCE</scope>
    <source>
        <strain evidence="1">2697</strain>
    </source>
</reference>
<sequence>MNEPQQNIQSGKDNPEKLNFETQLQNYQKRIANILESFTDAFFEVDSNWTVTYWNNEAEKLLLRPRNEIIGKNLWEEYKDAIPLKFYSEYHKAVAKNVAVRFQEYFPPKDIWVEVAAFPSGEGLSVYFKDITKRKRAEEQLKNEKQKYIDLFNLSPLPQWVYDQETLYFLNVNEAAIKHYGYSRDEFLNMTIEDIRPPEDLKELKDILNTRIIKGLFNSAAVRHRKKNGELIFVHVEGNSVFFDGKNARLVMVIDQTERLNAELALAKSEQRFKALVQDGSDLIAILDQSGNYQYISPTIMPILGIKAADLIGKNAFANIHPEDRIKAFRQFTTLKTKKQVKLPPFRFKNSKGQYQWIETIATNMTDDTAIGGIVVNSRDITGRIENELRTEESIKRFNIVSKATSDAIWDWNMQTGQIEWNQGIKGIFGHNLNSCGFEWWQSQVHPDDLEKVFKQFEQLLQQRKSRLQVEYRFRCANGQYKSVLDRSFIQFNSDGNPVRMIGSMQDITERINQIKAIEAQNKLLRDISWIQAHEVRAPLAKIMSLTQILNDDDKASSSIKELSNYLIISANQLDEVISNILKKARAS</sequence>
<gene>
    <name evidence="1" type="ORF">J2X78_001285</name>
</gene>
<protein>
    <submittedName>
        <fullName evidence="1">PAS domain S-box-containing protein</fullName>
    </submittedName>
</protein>